<organism evidence="2">
    <name type="scientific">Triticum aestivum</name>
    <name type="common">Wheat</name>
    <dbReference type="NCBI Taxonomy" id="4565"/>
    <lineage>
        <taxon>Eukaryota</taxon>
        <taxon>Viridiplantae</taxon>
        <taxon>Streptophyta</taxon>
        <taxon>Embryophyta</taxon>
        <taxon>Tracheophyta</taxon>
        <taxon>Spermatophyta</taxon>
        <taxon>Magnoliopsida</taxon>
        <taxon>Liliopsida</taxon>
        <taxon>Poales</taxon>
        <taxon>Poaceae</taxon>
        <taxon>BOP clade</taxon>
        <taxon>Pooideae</taxon>
        <taxon>Triticodae</taxon>
        <taxon>Triticeae</taxon>
        <taxon>Triticinae</taxon>
        <taxon>Triticum</taxon>
    </lineage>
</organism>
<dbReference type="OrthoDB" id="663108at2759"/>
<dbReference type="Gramene" id="TraesCS1A03G1003800.1">
    <property type="protein sequence ID" value="TraesCS1A03G1003800.1.CDS1"/>
    <property type="gene ID" value="TraesCS1A03G1003800"/>
</dbReference>
<sequence>MRREGRQRGWVRVYDRSLVDPEGKRRAVHAVDVPVVANGGFIRAPRKPTNQSKSGGLRALGRDALARGGGAGAAAPSAAGRRVLRVLLHDDVPVAVQVRGRAVSMGVRCLRARGGAGSSSAAAAGAVRGKSGVQGEPQVQAQRDQDVLPRRGRGCRRAPRLSL</sequence>
<reference evidence="2" key="1">
    <citation type="submission" date="2018-08" db="EMBL/GenBank/DDBJ databases">
        <authorList>
            <person name="Rossello M."/>
        </authorList>
    </citation>
    <scope>NUCLEOTIDE SEQUENCE [LARGE SCALE GENOMIC DNA]</scope>
    <source>
        <strain evidence="2">cv. Chinese Spring</strain>
    </source>
</reference>
<keyword evidence="3" id="KW-1185">Reference proteome</keyword>
<dbReference type="Gramene" id="TraesNOR1A03G00171800.1">
    <property type="protein sequence ID" value="TraesNOR1A03G00171800.1.CDS1"/>
    <property type="gene ID" value="TraesNOR1A03G00171800"/>
</dbReference>
<evidence type="ECO:0000313" key="3">
    <source>
        <dbReference type="Proteomes" id="UP000019116"/>
    </source>
</evidence>
<dbReference type="PANTHER" id="PTHR34278">
    <property type="entry name" value="PROTEIN THI031, PUTATIVE-RELATED"/>
    <property type="match status" value="1"/>
</dbReference>
<proteinExistence type="predicted"/>
<dbReference type="PaxDb" id="4565-Traes_1AL_4B3591E96.2"/>
<name>A0A3B5Y6K0_WHEAT</name>
<dbReference type="AlphaFoldDB" id="A0A3B5Y6K0"/>
<protein>
    <submittedName>
        <fullName evidence="2">Uncharacterized protein</fullName>
    </submittedName>
</protein>
<evidence type="ECO:0000313" key="2">
    <source>
        <dbReference type="EnsemblPlants" id="TraesCS1A02G410400.1.cds1"/>
    </source>
</evidence>
<evidence type="ECO:0000256" key="1">
    <source>
        <dbReference type="SAM" id="MobiDB-lite"/>
    </source>
</evidence>
<dbReference type="Proteomes" id="UP000019116">
    <property type="component" value="Chromosome 1A"/>
</dbReference>
<reference evidence="2" key="2">
    <citation type="submission" date="2018-10" db="UniProtKB">
        <authorList>
            <consortium name="EnsemblPlants"/>
        </authorList>
    </citation>
    <scope>IDENTIFICATION</scope>
</reference>
<feature type="compositionally biased region" description="Low complexity" evidence="1">
    <location>
        <begin position="120"/>
        <end position="131"/>
    </location>
</feature>
<accession>A0A3B5Y6K0</accession>
<dbReference type="Gramene" id="TraesCS1A02G410400.1">
    <property type="protein sequence ID" value="TraesCS1A02G410400.1.cds1"/>
    <property type="gene ID" value="TraesCS1A02G410400"/>
</dbReference>
<dbReference type="EnsemblPlants" id="TraesCS1A02G410400.1">
    <property type="protein sequence ID" value="TraesCS1A02G410400.1.cds1"/>
    <property type="gene ID" value="TraesCS1A02G410400"/>
</dbReference>
<feature type="compositionally biased region" description="Basic residues" evidence="1">
    <location>
        <begin position="150"/>
        <end position="163"/>
    </location>
</feature>
<feature type="region of interest" description="Disordered" evidence="1">
    <location>
        <begin position="120"/>
        <end position="163"/>
    </location>
</feature>
<dbReference type="PANTHER" id="PTHR34278:SF11">
    <property type="entry name" value="OS01G0510200 PROTEIN"/>
    <property type="match status" value="1"/>
</dbReference>